<protein>
    <submittedName>
        <fullName evidence="6">MFS general substrate transporter</fullName>
    </submittedName>
</protein>
<dbReference type="InterPro" id="IPR011701">
    <property type="entry name" value="MFS"/>
</dbReference>
<feature type="transmembrane region" description="Helical" evidence="5">
    <location>
        <begin position="122"/>
        <end position="141"/>
    </location>
</feature>
<evidence type="ECO:0000313" key="7">
    <source>
        <dbReference type="Proteomes" id="UP000193642"/>
    </source>
</evidence>
<dbReference type="EMBL" id="MCGO01000057">
    <property type="protein sequence ID" value="ORY36208.1"/>
    <property type="molecule type" value="Genomic_DNA"/>
</dbReference>
<feature type="transmembrane region" description="Helical" evidence="5">
    <location>
        <begin position="12"/>
        <end position="32"/>
    </location>
</feature>
<feature type="transmembrane region" description="Helical" evidence="5">
    <location>
        <begin position="186"/>
        <end position="205"/>
    </location>
</feature>
<comment type="subcellular location">
    <subcellularLocation>
        <location evidence="1">Membrane</location>
        <topology evidence="1">Multi-pass membrane protein</topology>
    </subcellularLocation>
</comment>
<proteinExistence type="predicted"/>
<reference evidence="6 7" key="1">
    <citation type="submission" date="2016-07" db="EMBL/GenBank/DDBJ databases">
        <title>Pervasive Adenine N6-methylation of Active Genes in Fungi.</title>
        <authorList>
            <consortium name="DOE Joint Genome Institute"/>
            <person name="Mondo S.J."/>
            <person name="Dannebaum R.O."/>
            <person name="Kuo R.C."/>
            <person name="Labutti K."/>
            <person name="Haridas S."/>
            <person name="Kuo A."/>
            <person name="Salamov A."/>
            <person name="Ahrendt S.R."/>
            <person name="Lipzen A."/>
            <person name="Sullivan W."/>
            <person name="Andreopoulos W.B."/>
            <person name="Clum A."/>
            <person name="Lindquist E."/>
            <person name="Daum C."/>
            <person name="Ramamoorthy G.K."/>
            <person name="Gryganskyi A."/>
            <person name="Culley D."/>
            <person name="Magnuson J.K."/>
            <person name="James T.Y."/>
            <person name="O'Malley M.A."/>
            <person name="Stajich J.E."/>
            <person name="Spatafora J.W."/>
            <person name="Visel A."/>
            <person name="Grigoriev I.V."/>
        </authorList>
    </citation>
    <scope>NUCLEOTIDE SEQUENCE [LARGE SCALE GENOMIC DNA]</scope>
    <source>
        <strain evidence="6 7">JEL800</strain>
    </source>
</reference>
<keyword evidence="4 5" id="KW-0472">Membrane</keyword>
<dbReference type="Proteomes" id="UP000193642">
    <property type="component" value="Unassembled WGS sequence"/>
</dbReference>
<dbReference type="InterPro" id="IPR036259">
    <property type="entry name" value="MFS_trans_sf"/>
</dbReference>
<feature type="transmembrane region" description="Helical" evidence="5">
    <location>
        <begin position="285"/>
        <end position="309"/>
    </location>
</feature>
<evidence type="ECO:0000256" key="1">
    <source>
        <dbReference type="ARBA" id="ARBA00004141"/>
    </source>
</evidence>
<dbReference type="GO" id="GO:0022857">
    <property type="term" value="F:transmembrane transporter activity"/>
    <property type="evidence" value="ECO:0007669"/>
    <property type="project" value="InterPro"/>
</dbReference>
<dbReference type="Pfam" id="PF07690">
    <property type="entry name" value="MFS_1"/>
    <property type="match status" value="1"/>
</dbReference>
<accession>A0A1Y2BN71</accession>
<feature type="transmembrane region" description="Helical" evidence="5">
    <location>
        <begin position="147"/>
        <end position="174"/>
    </location>
</feature>
<dbReference type="AlphaFoldDB" id="A0A1Y2BN71"/>
<organism evidence="6 7">
    <name type="scientific">Rhizoclosmatium globosum</name>
    <dbReference type="NCBI Taxonomy" id="329046"/>
    <lineage>
        <taxon>Eukaryota</taxon>
        <taxon>Fungi</taxon>
        <taxon>Fungi incertae sedis</taxon>
        <taxon>Chytridiomycota</taxon>
        <taxon>Chytridiomycota incertae sedis</taxon>
        <taxon>Chytridiomycetes</taxon>
        <taxon>Chytridiales</taxon>
        <taxon>Chytriomycetaceae</taxon>
        <taxon>Rhizoclosmatium</taxon>
    </lineage>
</organism>
<evidence type="ECO:0000256" key="4">
    <source>
        <dbReference type="ARBA" id="ARBA00023136"/>
    </source>
</evidence>
<dbReference type="OrthoDB" id="3026777at2759"/>
<gene>
    <name evidence="6" type="ORF">BCR33DRAFT_722314</name>
</gene>
<name>A0A1Y2BN71_9FUNG</name>
<dbReference type="SUPFAM" id="SSF103473">
    <property type="entry name" value="MFS general substrate transporter"/>
    <property type="match status" value="1"/>
</dbReference>
<feature type="transmembrane region" description="Helical" evidence="5">
    <location>
        <begin position="456"/>
        <end position="474"/>
    </location>
</feature>
<keyword evidence="2 5" id="KW-0812">Transmembrane</keyword>
<keyword evidence="3 5" id="KW-1133">Transmembrane helix</keyword>
<sequence>MTHPSDVPQTKISPLLVLPPLFLHVLSASLSATPLSQFLIMTVCESLGANVPPPSNSTLPLSLPGTAVGVDFPDYKTCASRVDVQTQAALWSQMISLASAIPAFLLVPLMGKLVDNIGRRRLMILPILATCVGALSVIVVAEYSLSLWVIVAVHGLQGFLGGYTVFSLCAYAFVGDTTPVAKRTQTFLFVDAFSYFALTVGPFTGGVMYRNFGILPVFYTVLCFECFVFLYVLLVLPESLKPKQGSASNSIQSSFFSPLALWRLFSSSWSGSLDVLAVPGRGASLFILAIVTSIGSMTFAGYAFAFYFYPAQMFGWDSYDAGIFSLINSVCRMFYLTILLPFLLRKLTEGSTNPVAKIRVELGLIRTGICAFAFGLILFGLAQQGWMFYVIICVYAFGTIAFPTVRGLVSRLVPTSSGGALFAALELLQSGSTLCAQFILPSVFRVTNSMGKPQTIYFVLSSLWISALICSARLKSRELVAIEDDVVTEEAPLLAAAAAADMRRGSSRDLRSVYHQDSEVVSSAQSYRRTRSVRSYGAMDDLEATSSSEEEEVEEVEVGGLAAFQKRMSLLLDPDLVEDAVEGIAQELQIE</sequence>
<feature type="transmembrane region" description="Helical" evidence="5">
    <location>
        <begin position="90"/>
        <end position="110"/>
    </location>
</feature>
<feature type="transmembrane region" description="Helical" evidence="5">
    <location>
        <begin position="421"/>
        <end position="444"/>
    </location>
</feature>
<dbReference type="GO" id="GO:0016020">
    <property type="term" value="C:membrane"/>
    <property type="evidence" value="ECO:0007669"/>
    <property type="project" value="UniProtKB-SubCell"/>
</dbReference>
<feature type="transmembrane region" description="Helical" evidence="5">
    <location>
        <begin position="217"/>
        <end position="236"/>
    </location>
</feature>
<feature type="transmembrane region" description="Helical" evidence="5">
    <location>
        <begin position="321"/>
        <end position="344"/>
    </location>
</feature>
<dbReference type="Gene3D" id="1.20.1250.20">
    <property type="entry name" value="MFS general substrate transporter like domains"/>
    <property type="match status" value="1"/>
</dbReference>
<evidence type="ECO:0000256" key="2">
    <source>
        <dbReference type="ARBA" id="ARBA00022692"/>
    </source>
</evidence>
<keyword evidence="7" id="KW-1185">Reference proteome</keyword>
<evidence type="ECO:0000313" key="6">
    <source>
        <dbReference type="EMBL" id="ORY36208.1"/>
    </source>
</evidence>
<evidence type="ECO:0000256" key="5">
    <source>
        <dbReference type="SAM" id="Phobius"/>
    </source>
</evidence>
<comment type="caution">
    <text evidence="6">The sequence shown here is derived from an EMBL/GenBank/DDBJ whole genome shotgun (WGS) entry which is preliminary data.</text>
</comment>
<dbReference type="PANTHER" id="PTHR23507:SF1">
    <property type="entry name" value="FI18259P1-RELATED"/>
    <property type="match status" value="1"/>
</dbReference>
<dbReference type="PANTHER" id="PTHR23507">
    <property type="entry name" value="ZGC:174356"/>
    <property type="match status" value="1"/>
</dbReference>
<evidence type="ECO:0000256" key="3">
    <source>
        <dbReference type="ARBA" id="ARBA00022989"/>
    </source>
</evidence>
<feature type="transmembrane region" description="Helical" evidence="5">
    <location>
        <begin position="364"/>
        <end position="382"/>
    </location>
</feature>
<feature type="transmembrane region" description="Helical" evidence="5">
    <location>
        <begin position="388"/>
        <end position="409"/>
    </location>
</feature>